<comment type="caution">
    <text evidence="2">The sequence shown here is derived from an EMBL/GenBank/DDBJ whole genome shotgun (WGS) entry which is preliminary data.</text>
</comment>
<dbReference type="Pfam" id="PF01966">
    <property type="entry name" value="HD"/>
    <property type="match status" value="1"/>
</dbReference>
<dbReference type="EMBL" id="JBFNQN010000003">
    <property type="protein sequence ID" value="MEW9263942.1"/>
    <property type="molecule type" value="Genomic_DNA"/>
</dbReference>
<evidence type="ECO:0000313" key="2">
    <source>
        <dbReference type="EMBL" id="MEW9263942.1"/>
    </source>
</evidence>
<evidence type="ECO:0000313" key="3">
    <source>
        <dbReference type="Proteomes" id="UP001555826"/>
    </source>
</evidence>
<feature type="domain" description="HD" evidence="1">
    <location>
        <begin position="29"/>
        <end position="106"/>
    </location>
</feature>
<evidence type="ECO:0000259" key="1">
    <source>
        <dbReference type="Pfam" id="PF01966"/>
    </source>
</evidence>
<proteinExistence type="predicted"/>
<accession>A0ABV3P337</accession>
<dbReference type="RefSeq" id="WP_367636546.1">
    <property type="nucleotide sequence ID" value="NZ_JBFNQN010000003.1"/>
</dbReference>
<keyword evidence="3" id="KW-1185">Reference proteome</keyword>
<organism evidence="2 3">
    <name type="scientific">Kineococcus endophyticus</name>
    <dbReference type="NCBI Taxonomy" id="1181883"/>
    <lineage>
        <taxon>Bacteria</taxon>
        <taxon>Bacillati</taxon>
        <taxon>Actinomycetota</taxon>
        <taxon>Actinomycetes</taxon>
        <taxon>Kineosporiales</taxon>
        <taxon>Kineosporiaceae</taxon>
        <taxon>Kineococcus</taxon>
    </lineage>
</organism>
<dbReference type="InterPro" id="IPR006674">
    <property type="entry name" value="HD_domain"/>
</dbReference>
<protein>
    <submittedName>
        <fullName evidence="2">HD domain-containing protein</fullName>
    </submittedName>
</protein>
<reference evidence="2 3" key="1">
    <citation type="submission" date="2024-07" db="EMBL/GenBank/DDBJ databases">
        <authorList>
            <person name="Thanompreechachai J."/>
            <person name="Duangmal K."/>
        </authorList>
    </citation>
    <scope>NUCLEOTIDE SEQUENCE [LARGE SCALE GENOMIC DNA]</scope>
    <source>
        <strain evidence="2 3">KCTC 19886</strain>
    </source>
</reference>
<gene>
    <name evidence="2" type="ORF">AB1207_04210</name>
</gene>
<sequence length="190" mass="20306">MVEAYELTELTVDSARTAAARLLGHDEHRWAHVQAVASKAAQAAAVLGPADGDLLVVTAWLHDVGYAAPLVVTKFHSLDGALWLRGQGQERVACLVAHHSCASFEAGLRGLSELMATFSDEGTAVRDLLTYCDMTTGPRGQAMTLAERLLDVERRYGPGHVVTRGLRSAEAELSHQLAAASRLLGATHPM</sequence>
<dbReference type="SUPFAM" id="SSF109604">
    <property type="entry name" value="HD-domain/PDEase-like"/>
    <property type="match status" value="1"/>
</dbReference>
<dbReference type="Gene3D" id="1.10.3210.10">
    <property type="entry name" value="Hypothetical protein af1432"/>
    <property type="match status" value="1"/>
</dbReference>
<dbReference type="Proteomes" id="UP001555826">
    <property type="component" value="Unassembled WGS sequence"/>
</dbReference>
<name>A0ABV3P337_9ACTN</name>